<protein>
    <submittedName>
        <fullName evidence="2">Stage ii sporulation protein r (Spore ii r)</fullName>
    </submittedName>
</protein>
<accession>A0A498RAR6</accession>
<evidence type="ECO:0000256" key="1">
    <source>
        <dbReference type="SAM" id="Phobius"/>
    </source>
</evidence>
<name>A0A498RAR6_9FIRM</name>
<sequence length="202" mass="23079">MRIKWQPKWVLPVVFLFIAVGWVFLMQENRNGVTIADNRGQLIRLHIIANSDRNEDQKVKLQVRDAIVNYLTPRLKNVTDIATARRIVLENKAAILAAADEVLQRDGRPYQAKMQIGLFDFPIKSYGNLVLPAGRYEAVRVLLGDGGGKNWWCVLFPPLCFIDTANATAIPVVADKKKHFAVNSDQPEKLEFKWKILELWNK</sequence>
<keyword evidence="1" id="KW-0472">Membrane</keyword>
<feature type="transmembrane region" description="Helical" evidence="1">
    <location>
        <begin position="9"/>
        <end position="26"/>
    </location>
</feature>
<dbReference type="AlphaFoldDB" id="A0A498RAR6"/>
<dbReference type="Proteomes" id="UP000277811">
    <property type="component" value="Unassembled WGS sequence"/>
</dbReference>
<dbReference type="InterPro" id="IPR014202">
    <property type="entry name" value="Spore_II_R"/>
</dbReference>
<dbReference type="NCBIfam" id="TIGR02837">
    <property type="entry name" value="spore_II_R"/>
    <property type="match status" value="1"/>
</dbReference>
<evidence type="ECO:0000313" key="3">
    <source>
        <dbReference type="Proteomes" id="UP000277811"/>
    </source>
</evidence>
<organism evidence="2 3">
    <name type="scientific">Lucifera butyrica</name>
    <dbReference type="NCBI Taxonomy" id="1351585"/>
    <lineage>
        <taxon>Bacteria</taxon>
        <taxon>Bacillati</taxon>
        <taxon>Bacillota</taxon>
        <taxon>Negativicutes</taxon>
        <taxon>Veillonellales</taxon>
        <taxon>Veillonellaceae</taxon>
        <taxon>Lucifera</taxon>
    </lineage>
</organism>
<gene>
    <name evidence="2" type="ORF">LUCI_1424</name>
</gene>
<keyword evidence="3" id="KW-1185">Reference proteome</keyword>
<keyword evidence="1" id="KW-1133">Transmembrane helix</keyword>
<dbReference type="Pfam" id="PF09551">
    <property type="entry name" value="Spore_II_R"/>
    <property type="match status" value="1"/>
</dbReference>
<keyword evidence="1" id="KW-0812">Transmembrane</keyword>
<evidence type="ECO:0000313" key="2">
    <source>
        <dbReference type="EMBL" id="VBB06208.1"/>
    </source>
</evidence>
<reference evidence="2 3" key="1">
    <citation type="submission" date="2018-06" db="EMBL/GenBank/DDBJ databases">
        <authorList>
            <person name="Strepis N."/>
        </authorList>
    </citation>
    <scope>NUCLEOTIDE SEQUENCE [LARGE SCALE GENOMIC DNA]</scope>
    <source>
        <strain evidence="2">LUCI</strain>
    </source>
</reference>
<dbReference type="EMBL" id="UPPP01000061">
    <property type="protein sequence ID" value="VBB06208.1"/>
    <property type="molecule type" value="Genomic_DNA"/>
</dbReference>
<proteinExistence type="predicted"/>
<dbReference type="RefSeq" id="WP_207857145.1">
    <property type="nucleotide sequence ID" value="NZ_UPPP01000061.1"/>
</dbReference>